<dbReference type="GO" id="GO:0008168">
    <property type="term" value="F:methyltransferase activity"/>
    <property type="evidence" value="ECO:0007669"/>
    <property type="project" value="UniProtKB-KW"/>
</dbReference>
<dbReference type="AlphaFoldDB" id="A0A1N7B3L0"/>
<keyword evidence="2" id="KW-1185">Reference proteome</keyword>
<dbReference type="Gene3D" id="3.40.50.150">
    <property type="entry name" value="Vaccinia Virus protein VP39"/>
    <property type="match status" value="1"/>
</dbReference>
<dbReference type="GO" id="GO:0032259">
    <property type="term" value="P:methylation"/>
    <property type="evidence" value="ECO:0007669"/>
    <property type="project" value="UniProtKB-KW"/>
</dbReference>
<dbReference type="SUPFAM" id="SSF53335">
    <property type="entry name" value="S-adenosyl-L-methionine-dependent methyltransferases"/>
    <property type="match status" value="1"/>
</dbReference>
<organism evidence="1 2">
    <name type="scientific">Microbispora rosea</name>
    <dbReference type="NCBI Taxonomy" id="58117"/>
    <lineage>
        <taxon>Bacteria</taxon>
        <taxon>Bacillati</taxon>
        <taxon>Actinomycetota</taxon>
        <taxon>Actinomycetes</taxon>
        <taxon>Streptosporangiales</taxon>
        <taxon>Streptosporangiaceae</taxon>
        <taxon>Microbispora</taxon>
    </lineage>
</organism>
<evidence type="ECO:0000313" key="1">
    <source>
        <dbReference type="EMBL" id="SIR45892.1"/>
    </source>
</evidence>
<dbReference type="Proteomes" id="UP000186096">
    <property type="component" value="Unassembled WGS sequence"/>
</dbReference>
<keyword evidence="1" id="KW-0489">Methyltransferase</keyword>
<accession>A0A1N7B3L0</accession>
<evidence type="ECO:0000313" key="2">
    <source>
        <dbReference type="Proteomes" id="UP000186096"/>
    </source>
</evidence>
<dbReference type="Pfam" id="PF04672">
    <property type="entry name" value="Methyltransf_19"/>
    <property type="match status" value="1"/>
</dbReference>
<dbReference type="InterPro" id="IPR029063">
    <property type="entry name" value="SAM-dependent_MTases_sf"/>
</dbReference>
<proteinExistence type="predicted"/>
<protein>
    <submittedName>
        <fullName evidence="1">S-adenosyl methyltransferase</fullName>
    </submittedName>
</protein>
<dbReference type="EMBL" id="FTNI01000009">
    <property type="protein sequence ID" value="SIR45892.1"/>
    <property type="molecule type" value="Genomic_DNA"/>
</dbReference>
<dbReference type="STRING" id="58117.SAMN05421833_109119"/>
<dbReference type="InterPro" id="IPR006764">
    <property type="entry name" value="SAM_dep_MeTrfase_SAV2177_type"/>
</dbReference>
<sequence>MDLSRPVAVLLVAVMHFIPEDQDPYGVVGALVEAMAPGSYLVVTHVKARPEYAAAARPYERANAPVVPRSAG</sequence>
<gene>
    <name evidence="1" type="ORF">SAMN05421833_109119</name>
</gene>
<name>A0A1N7B3L0_9ACTN</name>
<keyword evidence="1" id="KW-0808">Transferase</keyword>
<reference evidence="2" key="1">
    <citation type="submission" date="2017-01" db="EMBL/GenBank/DDBJ databases">
        <authorList>
            <person name="Varghese N."/>
            <person name="Submissions S."/>
        </authorList>
    </citation>
    <scope>NUCLEOTIDE SEQUENCE [LARGE SCALE GENOMIC DNA]</scope>
    <source>
        <strain evidence="2">ATCC 12950</strain>
    </source>
</reference>